<sequence length="130" mass="14788">MDANTSRFELLQFSNILFFDSKHWESTGINLYDLLSISKGLITDFSSVMIDCINTPIPVGFIQSSQENYIRKSVTPINELLEYVHTINKPQDIINMVNSYPSSTSMDNKFNSYGYGASKRIFEKLGLTRA</sequence>
<proteinExistence type="predicted"/>
<dbReference type="AlphaFoldDB" id="A0A1R4GKJ5"/>
<organism evidence="1 2">
    <name type="scientific">Psychrobacter piechaudii</name>
    <dbReference type="NCBI Taxonomy" id="1945521"/>
    <lineage>
        <taxon>Bacteria</taxon>
        <taxon>Pseudomonadati</taxon>
        <taxon>Pseudomonadota</taxon>
        <taxon>Gammaproteobacteria</taxon>
        <taxon>Moraxellales</taxon>
        <taxon>Moraxellaceae</taxon>
        <taxon>Psychrobacter</taxon>
    </lineage>
</organism>
<evidence type="ECO:0000313" key="1">
    <source>
        <dbReference type="EMBL" id="SJM68613.1"/>
    </source>
</evidence>
<dbReference type="EMBL" id="FUGE01000082">
    <property type="protein sequence ID" value="SJM68613.1"/>
    <property type="molecule type" value="Genomic_DNA"/>
</dbReference>
<dbReference type="InterPro" id="IPR007554">
    <property type="entry name" value="Glycerophosphate_synth"/>
</dbReference>
<dbReference type="GO" id="GO:0047355">
    <property type="term" value="F:CDP-glycerol glycerophosphotransferase activity"/>
    <property type="evidence" value="ECO:0007669"/>
    <property type="project" value="InterPro"/>
</dbReference>
<evidence type="ECO:0000313" key="2">
    <source>
        <dbReference type="Proteomes" id="UP000188357"/>
    </source>
</evidence>
<dbReference type="GO" id="GO:0016020">
    <property type="term" value="C:membrane"/>
    <property type="evidence" value="ECO:0007669"/>
    <property type="project" value="InterPro"/>
</dbReference>
<keyword evidence="2" id="KW-1185">Reference proteome</keyword>
<keyword evidence="1" id="KW-0808">Transferase</keyword>
<reference evidence="1 2" key="1">
    <citation type="submission" date="2017-02" db="EMBL/GenBank/DDBJ databases">
        <authorList>
            <person name="Peterson S.W."/>
        </authorList>
    </citation>
    <scope>NUCLEOTIDE SEQUENCE [LARGE SCALE GENOMIC DNA]</scope>
    <source>
        <strain evidence="1">Psychrobacter_piechaudii</strain>
    </source>
</reference>
<dbReference type="Proteomes" id="UP000188357">
    <property type="component" value="Unassembled WGS sequence"/>
</dbReference>
<dbReference type="Gene3D" id="3.40.50.12580">
    <property type="match status" value="1"/>
</dbReference>
<accession>A0A1R4GKJ5</accession>
<dbReference type="InterPro" id="IPR043148">
    <property type="entry name" value="TagF_C"/>
</dbReference>
<dbReference type="Pfam" id="PF04464">
    <property type="entry name" value="Glyphos_transf"/>
    <property type="match status" value="1"/>
</dbReference>
<gene>
    <name evidence="1" type="ORF">A1232T_00649</name>
</gene>
<protein>
    <submittedName>
        <fullName evidence="1">CDP-Glycerol:Poly(Glycerophosphate) glycerophosphotransferase</fullName>
    </submittedName>
</protein>
<name>A0A1R4GKJ5_9GAMM</name>